<keyword evidence="2" id="KW-1185">Reference proteome</keyword>
<comment type="caution">
    <text evidence="1">The sequence shown here is derived from an EMBL/GenBank/DDBJ whole genome shotgun (WGS) entry which is preliminary data.</text>
</comment>
<protein>
    <submittedName>
        <fullName evidence="1">Unnamed protein product</fullName>
    </submittedName>
</protein>
<dbReference type="EMBL" id="BSXV01000322">
    <property type="protein sequence ID" value="GME88595.1"/>
    <property type="molecule type" value="Genomic_DNA"/>
</dbReference>
<name>A0ACB5TI04_CANBO</name>
<gene>
    <name evidence="1" type="ORF">Cboi01_000098500</name>
</gene>
<accession>A0ACB5TI04</accession>
<sequence length="628" mass="72491">MSRKFYRVSICLVILTAILIFTDIINLSAIARNSSSLSNSIKNNEDKLNEQQESKDHYKLDINKSKIVDDIFKLLVKSKPNCDKLNYFFKDKKAIQNFWDDKGFFHSEDYLRNNLIKFTKGQLTELKKKHKFFVDSIKKKQFQAFGIYDKENISGNGITMVGGGKFSWLALINIHQLRAIGCKLPIEVFIGTYADYDQNYCDRILPDLNARCTLGFKKLPMKKYESVLSVKGYQYKILAILLSSFENVLLVDVDNYARYDPSHLFSSKFYTENQLLLWPDCWSRTTNPNFYKIANIPVDMSRPIRGDYSDEKLASGDLLKDFNFHDFKGTLPNPTSESGMVMVNKIEHVDTLLLILYYNIYGPEFYYPMITQGGAGEGDKDTFIAAAYALNKKVYQVKQGMTFIGYHEDGFHSKALGQWDPTTPRESNIDDSGEVLFMHCSYPKLYPTQLEGELVKNNKNENENELETQHRRMYVGSNANSRYDFELELFEIMTQLICKDYPEINKEDTTTAAALSIEQDKNVKDRENHESGKADDILEAVEALEELEVLEEDKLKEDQDEDGNSTPESKEKLRKRQKEDTTKKLTIKNPLSGLQMKYIQSYGIEIEDQCNKVLLPHVKFLRTNTGYK</sequence>
<organism evidence="1 2">
    <name type="scientific">Candida boidinii</name>
    <name type="common">Yeast</name>
    <dbReference type="NCBI Taxonomy" id="5477"/>
    <lineage>
        <taxon>Eukaryota</taxon>
        <taxon>Fungi</taxon>
        <taxon>Dikarya</taxon>
        <taxon>Ascomycota</taxon>
        <taxon>Saccharomycotina</taxon>
        <taxon>Pichiomycetes</taxon>
        <taxon>Pichiales</taxon>
        <taxon>Pichiaceae</taxon>
        <taxon>Ogataea</taxon>
        <taxon>Ogataea/Candida clade</taxon>
    </lineage>
</organism>
<reference evidence="1" key="1">
    <citation type="submission" date="2023-04" db="EMBL/GenBank/DDBJ databases">
        <title>Candida boidinii NBRC 1967.</title>
        <authorList>
            <person name="Ichikawa N."/>
            <person name="Sato H."/>
            <person name="Tonouchi N."/>
        </authorList>
    </citation>
    <scope>NUCLEOTIDE SEQUENCE</scope>
    <source>
        <strain evidence="1">NBRC 1967</strain>
    </source>
</reference>
<evidence type="ECO:0000313" key="1">
    <source>
        <dbReference type="EMBL" id="GME88595.1"/>
    </source>
</evidence>
<proteinExistence type="predicted"/>
<dbReference type="Proteomes" id="UP001165101">
    <property type="component" value="Unassembled WGS sequence"/>
</dbReference>
<evidence type="ECO:0000313" key="2">
    <source>
        <dbReference type="Proteomes" id="UP001165101"/>
    </source>
</evidence>